<dbReference type="Gene3D" id="1.10.10.10">
    <property type="entry name" value="Winged helix-like DNA-binding domain superfamily/Winged helix DNA-binding domain"/>
    <property type="match status" value="1"/>
</dbReference>
<dbReference type="InterPro" id="IPR036390">
    <property type="entry name" value="WH_DNA-bd_sf"/>
</dbReference>
<dbReference type="Pfam" id="PF05496">
    <property type="entry name" value="RuvB_N"/>
    <property type="match status" value="1"/>
</dbReference>
<dbReference type="InterPro" id="IPR041445">
    <property type="entry name" value="AAA_lid_4"/>
</dbReference>
<evidence type="ECO:0000256" key="8">
    <source>
        <dbReference type="ARBA" id="ARBA00023204"/>
    </source>
</evidence>
<feature type="binding site" evidence="9">
    <location>
        <position position="383"/>
    </location>
    <ligand>
        <name>ATP</name>
        <dbReference type="ChEBI" id="CHEBI:30616"/>
    </ligand>
</feature>
<evidence type="ECO:0000256" key="7">
    <source>
        <dbReference type="ARBA" id="ARBA00023172"/>
    </source>
</evidence>
<keyword evidence="4 9" id="KW-0378">Hydrolase</keyword>
<dbReference type="InterPro" id="IPR003593">
    <property type="entry name" value="AAA+_ATPase"/>
</dbReference>
<dbReference type="PANTHER" id="PTHR42848:SF1">
    <property type="entry name" value="HOLLIDAY JUNCTION BRANCH MIGRATION COMPLEX SUBUNIT RUVB"/>
    <property type="match status" value="1"/>
</dbReference>
<feature type="compositionally biased region" description="Basic and acidic residues" evidence="10">
    <location>
        <begin position="312"/>
        <end position="329"/>
    </location>
</feature>
<feature type="binding site" evidence="9">
    <location>
        <position position="497"/>
    </location>
    <ligand>
        <name>ATP</name>
        <dbReference type="ChEBI" id="CHEBI:30616"/>
    </ligand>
</feature>
<feature type="region of interest" description="Large ATPase domain (RuvB-L)" evidence="9">
    <location>
        <begin position="317"/>
        <end position="497"/>
    </location>
</feature>
<dbReference type="InterPro" id="IPR027417">
    <property type="entry name" value="P-loop_NTPase"/>
</dbReference>
<gene>
    <name evidence="9" type="primary">ruvB</name>
</gene>
<evidence type="ECO:0000313" key="12">
    <source>
        <dbReference type="EMBL" id="AGC72225.1"/>
    </source>
</evidence>
<dbReference type="EMBL" id="JX649896">
    <property type="protein sequence ID" value="AGC72225.1"/>
    <property type="molecule type" value="Genomic_DNA"/>
</dbReference>
<comment type="subcellular location">
    <subcellularLocation>
        <location evidence="9">Cytoplasm</location>
    </subcellularLocation>
</comment>
<dbReference type="Gene3D" id="1.10.8.60">
    <property type="match status" value="1"/>
</dbReference>
<dbReference type="InterPro" id="IPR008823">
    <property type="entry name" value="RuvB_wg_C"/>
</dbReference>
<comment type="caution">
    <text evidence="9">Lacks conserved residue(s) required for the propagation of feature annotation.</text>
</comment>
<dbReference type="HAMAP" id="MF_00016">
    <property type="entry name" value="DNA_HJ_migration_RuvB"/>
    <property type="match status" value="1"/>
</dbReference>
<dbReference type="GO" id="GO:0006310">
    <property type="term" value="P:DNA recombination"/>
    <property type="evidence" value="ECO:0007669"/>
    <property type="project" value="UniProtKB-UniRule"/>
</dbReference>
<dbReference type="GO" id="GO:0005524">
    <property type="term" value="F:ATP binding"/>
    <property type="evidence" value="ECO:0007669"/>
    <property type="project" value="UniProtKB-UniRule"/>
</dbReference>
<accession>L7W115</accession>
<comment type="domain">
    <text evidence="9">Has 3 domains, the large (RuvB-L) and small ATPase (RuvB-S) domains and the C-terminal head (RuvB-H) domain. The head domain binds DNA, while the ATPase domains jointly bind ATP, ADP or are empty depending on the state of the subunit in the translocation cycle. During a single DNA translocation step the structure of each domain remains the same, but their relative positions change.</text>
</comment>
<feature type="region of interest" description="Disordered" evidence="10">
    <location>
        <begin position="178"/>
        <end position="282"/>
    </location>
</feature>
<keyword evidence="3 9" id="KW-0227">DNA damage</keyword>
<dbReference type="SMART" id="SM00382">
    <property type="entry name" value="AAA"/>
    <property type="match status" value="1"/>
</dbReference>
<evidence type="ECO:0000256" key="3">
    <source>
        <dbReference type="ARBA" id="ARBA00022763"/>
    </source>
</evidence>
<feature type="binding site" evidence="9">
    <location>
        <position position="378"/>
    </location>
    <ligand>
        <name>ATP</name>
        <dbReference type="ChEBI" id="CHEBI:30616"/>
    </ligand>
</feature>
<comment type="subunit">
    <text evidence="9">Homohexamer. Forms an RuvA(8)-RuvB(12)-Holliday junction (HJ) complex. HJ DNA is sandwiched between 2 RuvA tetramers; dsDNA enters through RuvA and exits via RuvB. An RuvB hexamer assembles on each DNA strand where it exits the tetramer. Each RuvB hexamer is contacted by two RuvA subunits (via domain III) on 2 adjacent RuvB subunits; this complex drives branch migration. In the full resolvosome a probable DNA-RuvA(4)-RuvB(12)-RuvC(2) complex forms which resolves the HJ.</text>
</comment>
<evidence type="ECO:0000256" key="10">
    <source>
        <dbReference type="SAM" id="MobiDB-lite"/>
    </source>
</evidence>
<feature type="region of interest" description="Disordered" evidence="10">
    <location>
        <begin position="642"/>
        <end position="662"/>
    </location>
</feature>
<dbReference type="GO" id="GO:0016887">
    <property type="term" value="F:ATP hydrolysis activity"/>
    <property type="evidence" value="ECO:0007669"/>
    <property type="project" value="RHEA"/>
</dbReference>
<feature type="binding site" evidence="9">
    <location>
        <position position="626"/>
    </location>
    <ligand>
        <name>DNA</name>
        <dbReference type="ChEBI" id="CHEBI:16991"/>
    </ligand>
</feature>
<dbReference type="GO" id="GO:0005737">
    <property type="term" value="C:cytoplasm"/>
    <property type="evidence" value="ECO:0007669"/>
    <property type="project" value="UniProtKB-SubCell"/>
</dbReference>
<dbReference type="GO" id="GO:0048476">
    <property type="term" value="C:Holliday junction resolvase complex"/>
    <property type="evidence" value="ECO:0007669"/>
    <property type="project" value="UniProtKB-UniRule"/>
</dbReference>
<keyword evidence="2 9" id="KW-0547">Nucleotide-binding</keyword>
<evidence type="ECO:0000256" key="4">
    <source>
        <dbReference type="ARBA" id="ARBA00022801"/>
    </source>
</evidence>
<organism evidence="12">
    <name type="scientific">uncultured bacterium A1Q1_fos_479</name>
    <dbReference type="NCBI Taxonomy" id="1256575"/>
    <lineage>
        <taxon>Bacteria</taxon>
        <taxon>environmental samples</taxon>
    </lineage>
</organism>
<dbReference type="NCBIfam" id="NF000868">
    <property type="entry name" value="PRK00080.1"/>
    <property type="match status" value="1"/>
</dbReference>
<feature type="binding site" evidence="9">
    <location>
        <begin position="444"/>
        <end position="446"/>
    </location>
    <ligand>
        <name>ATP</name>
        <dbReference type="ChEBI" id="CHEBI:30616"/>
    </ligand>
</feature>
<feature type="binding site" evidence="9">
    <location>
        <position position="382"/>
    </location>
    <ligand>
        <name>ATP</name>
        <dbReference type="ChEBI" id="CHEBI:30616"/>
    </ligand>
</feature>
<evidence type="ECO:0000256" key="9">
    <source>
        <dbReference type="HAMAP-Rule" id="MF_00016"/>
    </source>
</evidence>
<keyword evidence="7 9" id="KW-0233">DNA recombination</keyword>
<dbReference type="SUPFAM" id="SSF46785">
    <property type="entry name" value="Winged helix' DNA-binding domain"/>
    <property type="match status" value="1"/>
</dbReference>
<sequence>MDVLEVADHAGAAADHGVHVGLAADHALVLAVAAVVEGVVVAGLDPGPRALVLDEVAQVTGLQLHARLETGEGVPAVGHGHEEGVVVGQEEVVAQPRVQVARVDLVALAARAIDVGLAEDEGRAEGERVVAAQDVEVGARVEVAGARVARGDVGAGRKVPGGLVGALGVHVGHGLGVLGGGGRLGRDRPRERTEQQGSEHPERAGGVGSVKGHRVSPRSEGPLRVPSQSNRHATLGAPTSGISEPTPRVKQRGCDALRYQRNEVSPDGGVAASQRPWGRANGRPVRQLGAVLLRRHTPRLRMPPRHASSSRDATDDPDRAVDATPRAEERPYEITLRPSSFDDFVGQEKIKDNLRIMVEAAKRRGDPVDHVLFCGPPGLGKTTLAMILAEERGVALHMASGPAIEHKGQLAALLTKLERNDVLFIDEIHRLSAVVEENLYTAVEDFRMDIVNGDGAYAQTLSLNLNPFTLVAATTRTGLLTNPMRTRFGYPARLDYYDAEELARIVRRSAGLLGLTVSPEASQEVARRSRGTPRIANRLLRRARDFAEVLSDGALDITTAREALERLDVDHAGLDEMDRKFLRVIIDHYDGGPVGIETLAAALSEPRDTLEDVYEPFLLQQGYLARTARGRVATRHAYEHLKKTMPTRRRGPGDAEPQGELF</sequence>
<comment type="catalytic activity">
    <reaction evidence="9">
        <text>ATP + H2O = ADP + phosphate + H(+)</text>
        <dbReference type="Rhea" id="RHEA:13065"/>
        <dbReference type="ChEBI" id="CHEBI:15377"/>
        <dbReference type="ChEBI" id="CHEBI:15378"/>
        <dbReference type="ChEBI" id="CHEBI:30616"/>
        <dbReference type="ChEBI" id="CHEBI:43474"/>
        <dbReference type="ChEBI" id="CHEBI:456216"/>
    </reaction>
</comment>
<dbReference type="PANTHER" id="PTHR42848">
    <property type="match status" value="1"/>
</dbReference>
<dbReference type="InterPro" id="IPR008824">
    <property type="entry name" value="RuvB-like_N"/>
</dbReference>
<feature type="region of interest" description="Disordered" evidence="10">
    <location>
        <begin position="299"/>
        <end position="329"/>
    </location>
</feature>
<dbReference type="Pfam" id="PF05491">
    <property type="entry name" value="WHD_RuvB"/>
    <property type="match status" value="1"/>
</dbReference>
<feature type="binding site" evidence="9">
    <location>
        <position position="487"/>
    </location>
    <ligand>
        <name>ATP</name>
        <dbReference type="ChEBI" id="CHEBI:30616"/>
    </ligand>
</feature>
<evidence type="ECO:0000256" key="2">
    <source>
        <dbReference type="ARBA" id="ARBA00022741"/>
    </source>
</evidence>
<feature type="binding site" evidence="9">
    <location>
        <position position="381"/>
    </location>
    <ligand>
        <name>ATP</name>
        <dbReference type="ChEBI" id="CHEBI:30616"/>
    </ligand>
</feature>
<feature type="binding site" evidence="9">
    <location>
        <position position="607"/>
    </location>
    <ligand>
        <name>DNA</name>
        <dbReference type="ChEBI" id="CHEBI:16991"/>
    </ligand>
</feature>
<evidence type="ECO:0000256" key="1">
    <source>
        <dbReference type="ARBA" id="ARBA00022490"/>
    </source>
</evidence>
<dbReference type="GO" id="GO:0006281">
    <property type="term" value="P:DNA repair"/>
    <property type="evidence" value="ECO:0007669"/>
    <property type="project" value="UniProtKB-UniRule"/>
</dbReference>
<keyword evidence="6 9" id="KW-0238">DNA-binding</keyword>
<keyword evidence="1 9" id="KW-0963">Cytoplasm</keyword>
<proteinExistence type="inferred from homology"/>
<evidence type="ECO:0000259" key="11">
    <source>
        <dbReference type="SMART" id="SM00382"/>
    </source>
</evidence>
<evidence type="ECO:0000256" key="5">
    <source>
        <dbReference type="ARBA" id="ARBA00022840"/>
    </source>
</evidence>
<reference evidence="12" key="1">
    <citation type="submission" date="2012-09" db="EMBL/GenBank/DDBJ databases">
        <title>Metagenomic Characterization of a Microbial Community in Wastewater Detects High Levels of Antibiotic Resistance.</title>
        <authorList>
            <person name="Abrams M."/>
            <person name="Caldwell A."/>
            <person name="Vandaei E."/>
            <person name="Lee W."/>
            <person name="Perrott J."/>
            <person name="Khan S.Y."/>
            <person name="Ta J."/>
            <person name="Romero D."/>
            <person name="Nguyen V."/>
            <person name="Pourmand N."/>
            <person name="Ouverney C.C."/>
        </authorList>
    </citation>
    <scope>NUCLEOTIDE SEQUENCE</scope>
</reference>
<feature type="binding site" evidence="9">
    <location>
        <position position="534"/>
    </location>
    <ligand>
        <name>ATP</name>
        <dbReference type="ChEBI" id="CHEBI:30616"/>
    </ligand>
</feature>
<feature type="binding site" evidence="9">
    <location>
        <position position="382"/>
    </location>
    <ligand>
        <name>Mg(2+)</name>
        <dbReference type="ChEBI" id="CHEBI:18420"/>
    </ligand>
</feature>
<dbReference type="AlphaFoldDB" id="L7W115"/>
<dbReference type="Pfam" id="PF17864">
    <property type="entry name" value="AAA_lid_4"/>
    <property type="match status" value="1"/>
</dbReference>
<evidence type="ECO:0000256" key="6">
    <source>
        <dbReference type="ARBA" id="ARBA00023125"/>
    </source>
</evidence>
<feature type="compositionally biased region" description="Basic and acidic residues" evidence="10">
    <location>
        <begin position="252"/>
        <end position="261"/>
    </location>
</feature>
<comment type="similarity">
    <text evidence="9">Belongs to the RuvB family.</text>
</comment>
<keyword evidence="5 9" id="KW-0067">ATP-binding</keyword>
<dbReference type="EC" id="3.6.4.-" evidence="9"/>
<feature type="binding site" evidence="9">
    <location>
        <position position="337"/>
    </location>
    <ligand>
        <name>ATP</name>
        <dbReference type="ChEBI" id="CHEBI:30616"/>
    </ligand>
</feature>
<dbReference type="InterPro" id="IPR036388">
    <property type="entry name" value="WH-like_DNA-bd_sf"/>
</dbReference>
<feature type="binding site" evidence="9">
    <location>
        <position position="336"/>
    </location>
    <ligand>
        <name>ATP</name>
        <dbReference type="ChEBI" id="CHEBI:30616"/>
    </ligand>
</feature>
<dbReference type="SUPFAM" id="SSF52540">
    <property type="entry name" value="P-loop containing nucleoside triphosphate hydrolases"/>
    <property type="match status" value="1"/>
</dbReference>
<dbReference type="InterPro" id="IPR004605">
    <property type="entry name" value="DNA_helicase_Holl-junc_RuvB"/>
</dbReference>
<dbReference type="CDD" id="cd00009">
    <property type="entry name" value="AAA"/>
    <property type="match status" value="1"/>
</dbReference>
<feature type="region of interest" description="Small ATPAse domain (RuvB-S)" evidence="9">
    <location>
        <begin position="498"/>
        <end position="568"/>
    </location>
</feature>
<keyword evidence="12" id="KW-0347">Helicase</keyword>
<dbReference type="NCBIfam" id="TIGR00635">
    <property type="entry name" value="ruvB"/>
    <property type="match status" value="1"/>
</dbReference>
<feature type="region of interest" description="Head domain (RuvB-H)" evidence="9">
    <location>
        <begin position="571"/>
        <end position="662"/>
    </location>
</feature>
<feature type="compositionally biased region" description="Basic and acidic residues" evidence="10">
    <location>
        <begin position="184"/>
        <end position="203"/>
    </location>
</feature>
<comment type="function">
    <text evidence="9">The RuvA-RuvB-RuvC complex processes Holliday junction (HJ) DNA during genetic recombination and DNA repair, while the RuvA-RuvB complex plays an important role in the rescue of blocked DNA replication forks via replication fork reversal (RFR). RuvA specifically binds to HJ cruciform DNA, conferring on it an open structure. The RuvB hexamer acts as an ATP-dependent pump, pulling dsDNA into and through the RuvAB complex. RuvB forms 2 homohexamers on either side of HJ DNA bound by 1 or 2 RuvA tetramers; 4 subunits per hexamer contact DNA at a time. Coordinated motions by a converter formed by DNA-disengaged RuvB subunits stimulates ATP hydrolysis and nucleotide exchange. Immobilization of the converter enables RuvB to convert the ATP-contained energy into a lever motion, pulling 2 nucleotides of DNA out of the RuvA tetramer per ATP hydrolyzed, thus driving DNA branch migration. The RuvB motors rotate together with the DNA substrate, which together with the progressing nucleotide cycle form the mechanistic basis for DNA recombination by continuous HJ branch migration. Branch migration allows RuvC to scan DNA until it finds its consensus sequence, where it cleaves and resolves cruciform DNA.</text>
</comment>
<keyword evidence="8 9" id="KW-0234">DNA repair</keyword>
<feature type="binding site" evidence="9">
    <location>
        <position position="631"/>
    </location>
    <ligand>
        <name>DNA</name>
        <dbReference type="ChEBI" id="CHEBI:16991"/>
    </ligand>
</feature>
<dbReference type="GO" id="GO:0009378">
    <property type="term" value="F:four-way junction helicase activity"/>
    <property type="evidence" value="ECO:0007669"/>
    <property type="project" value="InterPro"/>
</dbReference>
<dbReference type="Gene3D" id="3.40.50.300">
    <property type="entry name" value="P-loop containing nucleotide triphosphate hydrolases"/>
    <property type="match status" value="1"/>
</dbReference>
<protein>
    <recommendedName>
        <fullName evidence="9">Holliday junction branch migration complex subunit RuvB</fullName>
        <ecNumber evidence="9">3.6.4.-</ecNumber>
    </recommendedName>
</protein>
<feature type="domain" description="AAA+ ATPase" evidence="11">
    <location>
        <begin position="367"/>
        <end position="498"/>
    </location>
</feature>
<dbReference type="GO" id="GO:0000400">
    <property type="term" value="F:four-way junction DNA binding"/>
    <property type="evidence" value="ECO:0007669"/>
    <property type="project" value="UniProtKB-UniRule"/>
</dbReference>
<name>L7W115_9BACT</name>